<protein>
    <submittedName>
        <fullName evidence="1">Uncharacterized protein</fullName>
    </submittedName>
</protein>
<evidence type="ECO:0000313" key="2">
    <source>
        <dbReference type="Proteomes" id="UP000524237"/>
    </source>
</evidence>
<dbReference type="Gene3D" id="2.130.10.30">
    <property type="entry name" value="Regulator of chromosome condensation 1/beta-lactamase-inhibitor protein II"/>
    <property type="match status" value="1"/>
</dbReference>
<dbReference type="Proteomes" id="UP000524237">
    <property type="component" value="Unassembled WGS sequence"/>
</dbReference>
<keyword evidence="2" id="KW-1185">Reference proteome</keyword>
<evidence type="ECO:0000313" key="1">
    <source>
        <dbReference type="EMBL" id="MBA8829404.1"/>
    </source>
</evidence>
<sequence length="113" mass="11643">MTLSTIAQTDVPDGLRDVVAIDAGGESSFALRRDGSAVHWGMYASGGVRTMHVPGFSILSIGVGDTHLSAVFNDVEVGGSSIDLAAVCKPVPPPRPIPFLTAACQLVHSDGAR</sequence>
<dbReference type="InterPro" id="IPR009091">
    <property type="entry name" value="RCC1/BLIP-II"/>
</dbReference>
<dbReference type="AlphaFoldDB" id="A0A7W3JUB5"/>
<proteinExistence type="predicted"/>
<gene>
    <name evidence="1" type="ORF">FB555_001509</name>
</gene>
<organism evidence="1 2">
    <name type="scientific">Alpinimonas psychrophila</name>
    <dbReference type="NCBI Taxonomy" id="748908"/>
    <lineage>
        <taxon>Bacteria</taxon>
        <taxon>Bacillati</taxon>
        <taxon>Actinomycetota</taxon>
        <taxon>Actinomycetes</taxon>
        <taxon>Micrococcales</taxon>
        <taxon>Microbacteriaceae</taxon>
        <taxon>Alpinimonas</taxon>
    </lineage>
</organism>
<dbReference type="EMBL" id="JACGWU010000004">
    <property type="protein sequence ID" value="MBA8829404.1"/>
    <property type="molecule type" value="Genomic_DNA"/>
</dbReference>
<comment type="caution">
    <text evidence="1">The sequence shown here is derived from an EMBL/GenBank/DDBJ whole genome shotgun (WGS) entry which is preliminary data.</text>
</comment>
<accession>A0A7W3JUB5</accession>
<reference evidence="1 2" key="1">
    <citation type="submission" date="2020-07" db="EMBL/GenBank/DDBJ databases">
        <title>Sequencing the genomes of 1000 actinobacteria strains.</title>
        <authorList>
            <person name="Klenk H.-P."/>
        </authorList>
    </citation>
    <scope>NUCLEOTIDE SEQUENCE [LARGE SCALE GENOMIC DNA]</scope>
    <source>
        <strain evidence="1 2">DSM 23737</strain>
    </source>
</reference>
<dbReference type="RefSeq" id="WP_182484840.1">
    <property type="nucleotide sequence ID" value="NZ_JACGWU010000004.1"/>
</dbReference>
<dbReference type="SUPFAM" id="SSF50985">
    <property type="entry name" value="RCC1/BLIP-II"/>
    <property type="match status" value="1"/>
</dbReference>
<name>A0A7W3JUB5_9MICO</name>